<accession>A0A344UG08</accession>
<evidence type="ECO:0000313" key="2">
    <source>
        <dbReference type="Proteomes" id="UP000252038"/>
    </source>
</evidence>
<dbReference type="AlphaFoldDB" id="A0A344UG08"/>
<reference evidence="1 2" key="1">
    <citation type="submission" date="2018-05" db="EMBL/GenBank/DDBJ databases">
        <title>Genome sequencing, assembly and analysis of the novel insecticidal bacterium, Chromobacterium phragmitis.</title>
        <authorList>
            <person name="Sparks M.E."/>
            <person name="Blackburn M.B."/>
            <person name="Gundersen-Rindal D.E."/>
        </authorList>
    </citation>
    <scope>NUCLEOTIDE SEQUENCE [LARGE SCALE GENOMIC DNA]</scope>
    <source>
        <strain evidence="1">IIBBL 274-1</strain>
    </source>
</reference>
<sequence length="89" mass="10275">MSPQDRELKKQLLVMKGEALRVKLRLEKQRLLLPLQWAGDGFSVWRSPGLAAALEALSRFVPDGKLGRWLKDGARLWAVWRLLRRALSR</sequence>
<organism evidence="1 2">
    <name type="scientific">Chromobacterium phragmitis</name>
    <dbReference type="NCBI Taxonomy" id="2202141"/>
    <lineage>
        <taxon>Bacteria</taxon>
        <taxon>Pseudomonadati</taxon>
        <taxon>Pseudomonadota</taxon>
        <taxon>Betaproteobacteria</taxon>
        <taxon>Neisseriales</taxon>
        <taxon>Chromobacteriaceae</taxon>
        <taxon>Chromobacterium</taxon>
    </lineage>
</organism>
<name>A0A344UG08_9NEIS</name>
<dbReference type="OrthoDB" id="8596164at2"/>
<dbReference type="RefSeq" id="WP_114059908.1">
    <property type="nucleotide sequence ID" value="NZ_CP029495.1"/>
</dbReference>
<proteinExistence type="predicted"/>
<dbReference type="KEGG" id="chrb:DK843_07770"/>
<dbReference type="EMBL" id="CP029554">
    <property type="protein sequence ID" value="AXE34206.1"/>
    <property type="molecule type" value="Genomic_DNA"/>
</dbReference>
<protein>
    <recommendedName>
        <fullName evidence="3">YqjK-like protein</fullName>
    </recommendedName>
</protein>
<dbReference type="KEGG" id="chri:DK842_02290"/>
<evidence type="ECO:0000313" key="1">
    <source>
        <dbReference type="EMBL" id="AXE34206.1"/>
    </source>
</evidence>
<evidence type="ECO:0008006" key="3">
    <source>
        <dbReference type="Google" id="ProtNLM"/>
    </source>
</evidence>
<gene>
    <name evidence="1" type="ORF">DK843_07770</name>
</gene>
<dbReference type="Proteomes" id="UP000252038">
    <property type="component" value="Chromosome"/>
</dbReference>